<accession>A0A0B2VL04</accession>
<protein>
    <submittedName>
        <fullName evidence="1">Uncharacterized protein</fullName>
    </submittedName>
</protein>
<proteinExistence type="predicted"/>
<keyword evidence="2" id="KW-1185">Reference proteome</keyword>
<organism evidence="1 2">
    <name type="scientific">Toxocara canis</name>
    <name type="common">Canine roundworm</name>
    <dbReference type="NCBI Taxonomy" id="6265"/>
    <lineage>
        <taxon>Eukaryota</taxon>
        <taxon>Metazoa</taxon>
        <taxon>Ecdysozoa</taxon>
        <taxon>Nematoda</taxon>
        <taxon>Chromadorea</taxon>
        <taxon>Rhabditida</taxon>
        <taxon>Spirurina</taxon>
        <taxon>Ascaridomorpha</taxon>
        <taxon>Ascaridoidea</taxon>
        <taxon>Toxocaridae</taxon>
        <taxon>Toxocara</taxon>
    </lineage>
</organism>
<comment type="caution">
    <text evidence="1">The sequence shown here is derived from an EMBL/GenBank/DDBJ whole genome shotgun (WGS) entry which is preliminary data.</text>
</comment>
<reference evidence="1 2" key="1">
    <citation type="submission" date="2014-11" db="EMBL/GenBank/DDBJ databases">
        <title>Genetic blueprint of the zoonotic pathogen Toxocara canis.</title>
        <authorList>
            <person name="Zhu X.-Q."/>
            <person name="Korhonen P.K."/>
            <person name="Cai H."/>
            <person name="Young N.D."/>
            <person name="Nejsum P."/>
            <person name="von Samson-Himmelstjerna G."/>
            <person name="Boag P.R."/>
            <person name="Tan P."/>
            <person name="Li Q."/>
            <person name="Min J."/>
            <person name="Yang Y."/>
            <person name="Wang X."/>
            <person name="Fang X."/>
            <person name="Hall R.S."/>
            <person name="Hofmann A."/>
            <person name="Sternberg P.W."/>
            <person name="Jex A.R."/>
            <person name="Gasser R.B."/>
        </authorList>
    </citation>
    <scope>NUCLEOTIDE SEQUENCE [LARGE SCALE GENOMIC DNA]</scope>
    <source>
        <strain evidence="1">PN_DK_2014</strain>
    </source>
</reference>
<evidence type="ECO:0000313" key="2">
    <source>
        <dbReference type="Proteomes" id="UP000031036"/>
    </source>
</evidence>
<name>A0A0B2VL04_TOXCA</name>
<dbReference type="AlphaFoldDB" id="A0A0B2VL04"/>
<evidence type="ECO:0000313" key="1">
    <source>
        <dbReference type="EMBL" id="KHN82132.1"/>
    </source>
</evidence>
<dbReference type="EMBL" id="JPKZ01001407">
    <property type="protein sequence ID" value="KHN82132.1"/>
    <property type="molecule type" value="Genomic_DNA"/>
</dbReference>
<dbReference type="Proteomes" id="UP000031036">
    <property type="component" value="Unassembled WGS sequence"/>
</dbReference>
<dbReference type="OrthoDB" id="5567844at2759"/>
<sequence>MHIVEQYAVHSKQDSVMSSIIPLEGRTRLPSKIQDAIQDSGLIITQILNASRSNEWRDGGDGNGDFVIQQPPFPPFDTRVNGFNRCLSRQLEAPENFAFSDWYD</sequence>
<gene>
    <name evidence="1" type="ORF">Tcan_05015</name>
</gene>